<proteinExistence type="predicted"/>
<protein>
    <submittedName>
        <fullName evidence="1">Uncharacterized protein</fullName>
    </submittedName>
</protein>
<accession>A0A8S9MYR9</accession>
<dbReference type="Proteomes" id="UP000712600">
    <property type="component" value="Unassembled WGS sequence"/>
</dbReference>
<evidence type="ECO:0000313" key="1">
    <source>
        <dbReference type="EMBL" id="KAF3488291.1"/>
    </source>
</evidence>
<comment type="caution">
    <text evidence="1">The sequence shown here is derived from an EMBL/GenBank/DDBJ whole genome shotgun (WGS) entry which is preliminary data.</text>
</comment>
<sequence length="168" mass="18664">MLINFEICLSGKFREFLLKCVSTGNTDAVYYKGLYAATFDVEHAIIILEPNVPRHTLSTLAVGVFNVCLGEDKETSKVFWSSLQFMTTLAVQQDHSRFGHSSSDVPVYLSGSSAWRSPIKPLKQIALNIVPTNSPTSASKESPPGVFTRPRPHRFRRKVTVATYPMLG</sequence>
<organism evidence="1 2">
    <name type="scientific">Brassica cretica</name>
    <name type="common">Mustard</name>
    <dbReference type="NCBI Taxonomy" id="69181"/>
    <lineage>
        <taxon>Eukaryota</taxon>
        <taxon>Viridiplantae</taxon>
        <taxon>Streptophyta</taxon>
        <taxon>Embryophyta</taxon>
        <taxon>Tracheophyta</taxon>
        <taxon>Spermatophyta</taxon>
        <taxon>Magnoliopsida</taxon>
        <taxon>eudicotyledons</taxon>
        <taxon>Gunneridae</taxon>
        <taxon>Pentapetalae</taxon>
        <taxon>rosids</taxon>
        <taxon>malvids</taxon>
        <taxon>Brassicales</taxon>
        <taxon>Brassicaceae</taxon>
        <taxon>Brassiceae</taxon>
        <taxon>Brassica</taxon>
    </lineage>
</organism>
<evidence type="ECO:0000313" key="2">
    <source>
        <dbReference type="Proteomes" id="UP000712600"/>
    </source>
</evidence>
<gene>
    <name evidence="1" type="ORF">F2Q69_00053574</name>
</gene>
<reference evidence="1" key="1">
    <citation type="submission" date="2019-12" db="EMBL/GenBank/DDBJ databases">
        <title>Genome sequencing and annotation of Brassica cretica.</title>
        <authorList>
            <person name="Studholme D.J."/>
            <person name="Sarris P."/>
        </authorList>
    </citation>
    <scope>NUCLEOTIDE SEQUENCE</scope>
    <source>
        <strain evidence="1">PFS-109/04</strain>
        <tissue evidence="1">Leaf</tissue>
    </source>
</reference>
<dbReference type="EMBL" id="QGKX02002183">
    <property type="protein sequence ID" value="KAF3488291.1"/>
    <property type="molecule type" value="Genomic_DNA"/>
</dbReference>
<dbReference type="AlphaFoldDB" id="A0A8S9MYR9"/>
<name>A0A8S9MYR9_BRACR</name>